<name>A0ABV0KDQ5_9CYAN</name>
<reference evidence="1 2" key="1">
    <citation type="submission" date="2022-04" db="EMBL/GenBank/DDBJ databases">
        <title>Positive selection, recombination, and allopatry shape intraspecific diversity of widespread and dominant cyanobacteria.</title>
        <authorList>
            <person name="Wei J."/>
            <person name="Shu W."/>
            <person name="Hu C."/>
        </authorList>
    </citation>
    <scope>NUCLEOTIDE SEQUENCE [LARGE SCALE GENOMIC DNA]</scope>
    <source>
        <strain evidence="1 2">AS-A4</strain>
    </source>
</reference>
<sequence>MPPTIAKFLTGADAIQLFVGLAPQPLTLEQNDRRSPTKPTAHSTLVALPFVFSHTTFRLIEMLSVTQHGEFLTSSRKGKFQTFVEVGGHVCQRQCLSDTELQAVQQLYQQIEQQLGHWRSH</sequence>
<comment type="caution">
    <text evidence="1">The sequence shown here is derived from an EMBL/GenBank/DDBJ whole genome shotgun (WGS) entry which is preliminary data.</text>
</comment>
<evidence type="ECO:0000313" key="1">
    <source>
        <dbReference type="EMBL" id="MEP1057363.1"/>
    </source>
</evidence>
<gene>
    <name evidence="1" type="ORF">NDI38_02870</name>
</gene>
<keyword evidence="2" id="KW-1185">Reference proteome</keyword>
<proteinExistence type="predicted"/>
<protein>
    <submittedName>
        <fullName evidence="1">Uncharacterized protein</fullName>
    </submittedName>
</protein>
<organism evidence="1 2">
    <name type="scientific">Stenomitos frigidus AS-A4</name>
    <dbReference type="NCBI Taxonomy" id="2933935"/>
    <lineage>
        <taxon>Bacteria</taxon>
        <taxon>Bacillati</taxon>
        <taxon>Cyanobacteriota</taxon>
        <taxon>Cyanophyceae</taxon>
        <taxon>Leptolyngbyales</taxon>
        <taxon>Leptolyngbyaceae</taxon>
        <taxon>Stenomitos</taxon>
    </lineage>
</organism>
<dbReference type="EMBL" id="JAMPLM010000002">
    <property type="protein sequence ID" value="MEP1057363.1"/>
    <property type="molecule type" value="Genomic_DNA"/>
</dbReference>
<dbReference type="Proteomes" id="UP001476950">
    <property type="component" value="Unassembled WGS sequence"/>
</dbReference>
<dbReference type="RefSeq" id="WP_190450331.1">
    <property type="nucleotide sequence ID" value="NZ_JAMPLM010000002.1"/>
</dbReference>
<accession>A0ABV0KDQ5</accession>
<evidence type="ECO:0000313" key="2">
    <source>
        <dbReference type="Proteomes" id="UP001476950"/>
    </source>
</evidence>